<dbReference type="Proteomes" id="UP000758155">
    <property type="component" value="Unassembled WGS sequence"/>
</dbReference>
<dbReference type="OrthoDB" id="288942at2759"/>
<evidence type="ECO:0000313" key="2">
    <source>
        <dbReference type="Proteomes" id="UP000758155"/>
    </source>
</evidence>
<dbReference type="AlphaFoldDB" id="A0A9P4WI11"/>
<dbReference type="PANTHER" id="PTHR38790">
    <property type="entry name" value="2EXR DOMAIN-CONTAINING PROTEIN-RELATED"/>
    <property type="match status" value="1"/>
</dbReference>
<name>A0A9P4WI11_9PLEO</name>
<proteinExistence type="predicted"/>
<dbReference type="EMBL" id="SWKV01000095">
    <property type="protein sequence ID" value="KAF3032638.1"/>
    <property type="molecule type" value="Genomic_DNA"/>
</dbReference>
<keyword evidence="2" id="KW-1185">Reference proteome</keyword>
<gene>
    <name evidence="1" type="ORF">E8E12_001275</name>
</gene>
<reference evidence="1" key="1">
    <citation type="submission" date="2019-04" db="EMBL/GenBank/DDBJ databases">
        <title>Sequencing of skin fungus with MAO and IRED activity.</title>
        <authorList>
            <person name="Marsaioli A.J."/>
            <person name="Bonatto J.M.C."/>
            <person name="Reis Junior O."/>
        </authorList>
    </citation>
    <scope>NUCLEOTIDE SEQUENCE</scope>
    <source>
        <strain evidence="1">28M1</strain>
    </source>
</reference>
<protein>
    <submittedName>
        <fullName evidence="1">Uncharacterized protein</fullName>
    </submittedName>
</protein>
<evidence type="ECO:0000313" key="1">
    <source>
        <dbReference type="EMBL" id="KAF3032638.1"/>
    </source>
</evidence>
<accession>A0A9P4WI11</accession>
<organism evidence="1 2">
    <name type="scientific">Didymella heteroderae</name>
    <dbReference type="NCBI Taxonomy" id="1769908"/>
    <lineage>
        <taxon>Eukaryota</taxon>
        <taxon>Fungi</taxon>
        <taxon>Dikarya</taxon>
        <taxon>Ascomycota</taxon>
        <taxon>Pezizomycotina</taxon>
        <taxon>Dothideomycetes</taxon>
        <taxon>Pleosporomycetidae</taxon>
        <taxon>Pleosporales</taxon>
        <taxon>Pleosporineae</taxon>
        <taxon>Didymellaceae</taxon>
        <taxon>Didymella</taxon>
    </lineage>
</organism>
<comment type="caution">
    <text evidence="1">The sequence shown here is derived from an EMBL/GenBank/DDBJ whole genome shotgun (WGS) entry which is preliminary data.</text>
</comment>
<sequence>MARTKQTAKRGPQKADVQTMKSRYFCSCRNFSTGHPTALAEFSHCSLKRCIEPLAWNPEHSIPVVQTNCPLFTKIPKELRDLIFEYALTESLDLYRYQVATNTAVRTRGDTRGQNPDRPENLLLTCWAIYQETYLLPIVLNPLRFPYLSGINKGKPRVTLPWQFANIQAFDITLPQVALEGDCLYNFLFSPTGWHPEARHKGVYVSPYVGLRNTTGGSCRSFDFTLLPANDAEERVRLSHALQQLSLPSSFQAPESSMRLQRARPLVHLTLRIPSTNWWTWTDDPRSADTRHHHLGLEPALGDGRVDLNQRPTCTRMQELAQQRRDGYLPVSRNPFSRTKPGWAHIIAKLPDIKTLELVLETFEEKKAQLDMVVECAKTWRFPITDTEFELEWNGKVEEERWCKPLIENWETQRGEWYSRSTSFEGRTIRFTRRRTSHQSGDEACKVH</sequence>